<feature type="compositionally biased region" description="Basic and acidic residues" evidence="1">
    <location>
        <begin position="1"/>
        <end position="10"/>
    </location>
</feature>
<name>A0ABQ7CJY2_BRACR</name>
<dbReference type="EMBL" id="QGKV02000832">
    <property type="protein sequence ID" value="KAF3552519.1"/>
    <property type="molecule type" value="Genomic_DNA"/>
</dbReference>
<protein>
    <submittedName>
        <fullName evidence="2">Uncharacterized protein</fullName>
    </submittedName>
</protein>
<accession>A0ABQ7CJY2</accession>
<gene>
    <name evidence="2" type="ORF">DY000_02007442</name>
</gene>
<keyword evidence="3" id="KW-1185">Reference proteome</keyword>
<reference evidence="2 3" key="1">
    <citation type="journal article" date="2020" name="BMC Genomics">
        <title>Intraspecific diversification of the crop wild relative Brassica cretica Lam. using demographic model selection.</title>
        <authorList>
            <person name="Kioukis A."/>
            <person name="Michalopoulou V.A."/>
            <person name="Briers L."/>
            <person name="Pirintsos S."/>
            <person name="Studholme D.J."/>
            <person name="Pavlidis P."/>
            <person name="Sarris P.F."/>
        </authorList>
    </citation>
    <scope>NUCLEOTIDE SEQUENCE [LARGE SCALE GENOMIC DNA]</scope>
    <source>
        <strain evidence="3">cv. PFS-1207/04</strain>
    </source>
</reference>
<sequence length="97" mass="10879">MPKRKTHEETAAEWSKRHRGNTTLGSDTATMIIGSTNETPTRKGQLLNGGHHGHINRSLMGSLNAHFVMLWFGKRKRKGPEDRTGHRCSVYAVNKAE</sequence>
<evidence type="ECO:0000256" key="1">
    <source>
        <dbReference type="SAM" id="MobiDB-lite"/>
    </source>
</evidence>
<evidence type="ECO:0000313" key="3">
    <source>
        <dbReference type="Proteomes" id="UP000266723"/>
    </source>
</evidence>
<comment type="caution">
    <text evidence="2">The sequence shown here is derived from an EMBL/GenBank/DDBJ whole genome shotgun (WGS) entry which is preliminary data.</text>
</comment>
<proteinExistence type="predicted"/>
<evidence type="ECO:0000313" key="2">
    <source>
        <dbReference type="EMBL" id="KAF3552519.1"/>
    </source>
</evidence>
<feature type="region of interest" description="Disordered" evidence="1">
    <location>
        <begin position="1"/>
        <end position="29"/>
    </location>
</feature>
<organism evidence="2 3">
    <name type="scientific">Brassica cretica</name>
    <name type="common">Mustard</name>
    <dbReference type="NCBI Taxonomy" id="69181"/>
    <lineage>
        <taxon>Eukaryota</taxon>
        <taxon>Viridiplantae</taxon>
        <taxon>Streptophyta</taxon>
        <taxon>Embryophyta</taxon>
        <taxon>Tracheophyta</taxon>
        <taxon>Spermatophyta</taxon>
        <taxon>Magnoliopsida</taxon>
        <taxon>eudicotyledons</taxon>
        <taxon>Gunneridae</taxon>
        <taxon>Pentapetalae</taxon>
        <taxon>rosids</taxon>
        <taxon>malvids</taxon>
        <taxon>Brassicales</taxon>
        <taxon>Brassicaceae</taxon>
        <taxon>Brassiceae</taxon>
        <taxon>Brassica</taxon>
    </lineage>
</organism>
<dbReference type="Proteomes" id="UP000266723">
    <property type="component" value="Unassembled WGS sequence"/>
</dbReference>